<keyword evidence="9" id="KW-1015">Disulfide bond</keyword>
<dbReference type="Gene3D" id="2.60.120.200">
    <property type="match status" value="1"/>
</dbReference>
<evidence type="ECO:0000313" key="14">
    <source>
        <dbReference type="Proteomes" id="UP000887565"/>
    </source>
</evidence>
<dbReference type="GO" id="GO:0030134">
    <property type="term" value="C:COPII-coated ER to Golgi transport vesicle"/>
    <property type="evidence" value="ECO:0007669"/>
    <property type="project" value="TreeGrafter"/>
</dbReference>
<dbReference type="PROSITE" id="PS51328">
    <property type="entry name" value="L_LECTIN_LIKE"/>
    <property type="match status" value="1"/>
</dbReference>
<evidence type="ECO:0000259" key="13">
    <source>
        <dbReference type="PROSITE" id="PS51328"/>
    </source>
</evidence>
<evidence type="ECO:0000256" key="9">
    <source>
        <dbReference type="ARBA" id="ARBA00023157"/>
    </source>
</evidence>
<keyword evidence="8" id="KW-0472">Membrane</keyword>
<keyword evidence="7" id="KW-0333">Golgi apparatus</keyword>
<evidence type="ECO:0000256" key="7">
    <source>
        <dbReference type="ARBA" id="ARBA00023034"/>
    </source>
</evidence>
<dbReference type="GO" id="GO:0005537">
    <property type="term" value="F:D-mannose binding"/>
    <property type="evidence" value="ECO:0007669"/>
    <property type="project" value="TreeGrafter"/>
</dbReference>
<keyword evidence="5" id="KW-0430">Lectin</keyword>
<keyword evidence="14" id="KW-1185">Reference proteome</keyword>
<feature type="domain" description="L-type lectin-like" evidence="13">
    <location>
        <begin position="25"/>
        <end position="255"/>
    </location>
</feature>
<comment type="subcellular location">
    <subcellularLocation>
        <location evidence="11">Endomembrane system</location>
        <topology evidence="11">Single-pass type I membrane protein</topology>
    </subcellularLocation>
    <subcellularLocation>
        <location evidence="1">Golgi apparatus membrane</location>
        <topology evidence="1">Single-pass membrane protein</topology>
    </subcellularLocation>
</comment>
<dbReference type="PANTHER" id="PTHR12223:SF45">
    <property type="entry name" value="RE50040P"/>
    <property type="match status" value="1"/>
</dbReference>
<dbReference type="OMA" id="GCTADIR"/>
<feature type="region of interest" description="Disordered" evidence="12">
    <location>
        <begin position="261"/>
        <end position="282"/>
    </location>
</feature>
<keyword evidence="2" id="KW-0812">Transmembrane</keyword>
<evidence type="ECO:0000313" key="15">
    <source>
        <dbReference type="WBParaSite" id="nRc.2.0.1.t06577-RA"/>
    </source>
</evidence>
<dbReference type="InterPro" id="IPR051136">
    <property type="entry name" value="Intracellular_Lectin-GPT"/>
</dbReference>
<dbReference type="InterPro" id="IPR013320">
    <property type="entry name" value="ConA-like_dom_sf"/>
</dbReference>
<evidence type="ECO:0000256" key="5">
    <source>
        <dbReference type="ARBA" id="ARBA00022734"/>
    </source>
</evidence>
<evidence type="ECO:0000256" key="11">
    <source>
        <dbReference type="ARBA" id="ARBA00046288"/>
    </source>
</evidence>
<feature type="compositionally biased region" description="Polar residues" evidence="12">
    <location>
        <begin position="9"/>
        <end position="26"/>
    </location>
</feature>
<evidence type="ECO:0000256" key="4">
    <source>
        <dbReference type="ARBA" id="ARBA00022729"/>
    </source>
</evidence>
<evidence type="ECO:0000256" key="10">
    <source>
        <dbReference type="ARBA" id="ARBA00023180"/>
    </source>
</evidence>
<dbReference type="GO" id="GO:0046872">
    <property type="term" value="F:metal ion binding"/>
    <property type="evidence" value="ECO:0007669"/>
    <property type="project" value="UniProtKB-KW"/>
</dbReference>
<dbReference type="GO" id="GO:0006888">
    <property type="term" value="P:endoplasmic reticulum to Golgi vesicle-mediated transport"/>
    <property type="evidence" value="ECO:0007669"/>
    <property type="project" value="TreeGrafter"/>
</dbReference>
<evidence type="ECO:0000256" key="6">
    <source>
        <dbReference type="ARBA" id="ARBA00022989"/>
    </source>
</evidence>
<dbReference type="GO" id="GO:0005789">
    <property type="term" value="C:endoplasmic reticulum membrane"/>
    <property type="evidence" value="ECO:0007669"/>
    <property type="project" value="TreeGrafter"/>
</dbReference>
<name>A0A915HYC9_ROMCU</name>
<evidence type="ECO:0000256" key="2">
    <source>
        <dbReference type="ARBA" id="ARBA00022692"/>
    </source>
</evidence>
<proteinExistence type="predicted"/>
<feature type="region of interest" description="Disordered" evidence="12">
    <location>
        <begin position="1"/>
        <end position="26"/>
    </location>
</feature>
<dbReference type="SUPFAM" id="SSF49899">
    <property type="entry name" value="Concanavalin A-like lectins/glucanases"/>
    <property type="match status" value="1"/>
</dbReference>
<evidence type="ECO:0000256" key="3">
    <source>
        <dbReference type="ARBA" id="ARBA00022723"/>
    </source>
</evidence>
<sequence length="282" mass="31954">LFHCRDSDTTNTVKSPYQLSPSTPTSEIRGYQKYEHSLAKPYQVGGNWDFVGNTFITNEYIRLTPNLASLHGGLWNTVPVRSRDWELMVTVKIHGSTGEMYGDGMAIWYVKDRDFVGNVSEVFGYKNMFDGMGVFIDTYSNHNGPHNHAHPYISAMVAKGDAKYDHDTDGTHTQLGSDKGCTARLRNKDYDTNLLIRYVEDTVSVYIDIDNAYVWRECFSVGEVRLPTGYYIGLSAATGDLSDNHDIIAVKMYEIDVPRAEREQDVDRSQIRPEAKHFASPR</sequence>
<reference evidence="15" key="1">
    <citation type="submission" date="2022-11" db="UniProtKB">
        <authorList>
            <consortium name="WormBaseParasite"/>
        </authorList>
    </citation>
    <scope>IDENTIFICATION</scope>
</reference>
<dbReference type="GO" id="GO:0000139">
    <property type="term" value="C:Golgi membrane"/>
    <property type="evidence" value="ECO:0007669"/>
    <property type="project" value="UniProtKB-SubCell"/>
</dbReference>
<dbReference type="FunFam" id="2.60.120.200:FF:000017">
    <property type="entry name" value="Vesicular integral-membrane protein VIP36"/>
    <property type="match status" value="1"/>
</dbReference>
<dbReference type="GO" id="GO:0005793">
    <property type="term" value="C:endoplasmic reticulum-Golgi intermediate compartment"/>
    <property type="evidence" value="ECO:0007669"/>
    <property type="project" value="TreeGrafter"/>
</dbReference>
<dbReference type="Pfam" id="PF03388">
    <property type="entry name" value="Lectin_leg-like"/>
    <property type="match status" value="1"/>
</dbReference>
<accession>A0A915HYC9</accession>
<keyword evidence="6" id="KW-1133">Transmembrane helix</keyword>
<dbReference type="PANTHER" id="PTHR12223">
    <property type="entry name" value="VESICULAR MANNOSE-BINDING LECTIN"/>
    <property type="match status" value="1"/>
</dbReference>
<dbReference type="AlphaFoldDB" id="A0A915HYC9"/>
<dbReference type="InterPro" id="IPR005052">
    <property type="entry name" value="Lectin_leg"/>
</dbReference>
<evidence type="ECO:0000256" key="12">
    <source>
        <dbReference type="SAM" id="MobiDB-lite"/>
    </source>
</evidence>
<dbReference type="WBParaSite" id="nRc.2.0.1.t06577-RA">
    <property type="protein sequence ID" value="nRc.2.0.1.t06577-RA"/>
    <property type="gene ID" value="nRc.2.0.1.g06577"/>
</dbReference>
<organism evidence="14 15">
    <name type="scientific">Romanomermis culicivorax</name>
    <name type="common">Nematode worm</name>
    <dbReference type="NCBI Taxonomy" id="13658"/>
    <lineage>
        <taxon>Eukaryota</taxon>
        <taxon>Metazoa</taxon>
        <taxon>Ecdysozoa</taxon>
        <taxon>Nematoda</taxon>
        <taxon>Enoplea</taxon>
        <taxon>Dorylaimia</taxon>
        <taxon>Mermithida</taxon>
        <taxon>Mermithoidea</taxon>
        <taxon>Mermithidae</taxon>
        <taxon>Romanomermis</taxon>
    </lineage>
</organism>
<evidence type="ECO:0000256" key="8">
    <source>
        <dbReference type="ARBA" id="ARBA00023136"/>
    </source>
</evidence>
<dbReference type="Proteomes" id="UP000887565">
    <property type="component" value="Unplaced"/>
</dbReference>
<keyword evidence="10" id="KW-0325">Glycoprotein</keyword>
<keyword evidence="4" id="KW-0732">Signal</keyword>
<keyword evidence="3" id="KW-0479">Metal-binding</keyword>
<protein>
    <submittedName>
        <fullName evidence="15">L-type lectin-like domain-containing protein</fullName>
    </submittedName>
</protein>
<evidence type="ECO:0000256" key="1">
    <source>
        <dbReference type="ARBA" id="ARBA00004194"/>
    </source>
</evidence>